<comment type="cofactor">
    <cofactor evidence="1">
        <name>FAD</name>
        <dbReference type="ChEBI" id="CHEBI:57692"/>
    </cofactor>
</comment>
<name>A0A090IHV3_9GAMM</name>
<keyword evidence="10" id="KW-0472">Membrane</keyword>
<feature type="domain" description="FAD/NAD(P)-binding" evidence="12">
    <location>
        <begin position="247"/>
        <end position="560"/>
    </location>
</feature>
<dbReference type="HOGENOM" id="CLU_016755_1_0_6"/>
<dbReference type="PANTHER" id="PTHR43014:SF2">
    <property type="entry name" value="MERCURIC REDUCTASE"/>
    <property type="match status" value="1"/>
</dbReference>
<evidence type="ECO:0000256" key="3">
    <source>
        <dbReference type="ARBA" id="ARBA00022630"/>
    </source>
</evidence>
<keyword evidence="16" id="KW-1185">Reference proteome</keyword>
<dbReference type="InterPro" id="IPR036188">
    <property type="entry name" value="FAD/NAD-bd_sf"/>
</dbReference>
<dbReference type="PANTHER" id="PTHR43014">
    <property type="entry name" value="MERCURIC REDUCTASE"/>
    <property type="match status" value="1"/>
</dbReference>
<evidence type="ECO:0000313" key="16">
    <source>
        <dbReference type="Proteomes" id="UP000182660"/>
    </source>
</evidence>
<dbReference type="InterPro" id="IPR004099">
    <property type="entry name" value="Pyr_nucl-diS_OxRdtase_dimer"/>
</dbReference>
<feature type="domain" description="VTT" evidence="13">
    <location>
        <begin position="76"/>
        <end position="192"/>
    </location>
</feature>
<evidence type="ECO:0000313" key="15">
    <source>
        <dbReference type="EMBL" id="SGZ04155.1"/>
    </source>
</evidence>
<dbReference type="KEGG" id="mvs:MVIS_4393"/>
<protein>
    <submittedName>
        <fullName evidence="15">Uncharacterized protein</fullName>
    </submittedName>
</protein>
<proteinExistence type="inferred from homology"/>
<dbReference type="InterPro" id="IPR016156">
    <property type="entry name" value="FAD/NAD-linked_Rdtase_dimer_sf"/>
</dbReference>
<dbReference type="Proteomes" id="UP000183794">
    <property type="component" value="Unassembled WGS sequence"/>
</dbReference>
<evidence type="ECO:0000256" key="10">
    <source>
        <dbReference type="SAM" id="Phobius"/>
    </source>
</evidence>
<dbReference type="AlphaFoldDB" id="A0A090IHV3"/>
<feature type="transmembrane region" description="Helical" evidence="10">
    <location>
        <begin position="58"/>
        <end position="84"/>
    </location>
</feature>
<sequence>MASNDSEQRSHSKKIIIFVIIAVFSLWYGFDLNQYASLEQIKALQQTSGGYIRQHQAFAMFVFFISYVLITGFSLPGAVLLTLLGGGLFGFGYGLLLISFASSIGATLAFLVSRYLLRDYVQKKFGARLDAINKGMKKEGNFYLFSLRLIPVFPFFLINILMGLTKISTRNFYLVSQVGMLAGTAVYVWAGTQLSELNSLSGIASPSLLSALVLLAIFPWIAKRGLAMFTQRKRYARWDKPKSYDRNMIIIGAGAGGLVSAYIAAAVKSKVTLVEKHRMGGDCLNTGCVPSKALIRSAHAVAEIGRANEFGIDAEIKKIHFENVMGRIQNVIKTIEPHDSIARYSAMGVECLTADAHIIDPWRVQIGEQILTTKNIVVATGARPIVPSIPGLVDVPYLTSDTLWQLTEQPSRLLVLGGGPIGCEIAQSFSRLGSSVTQVEMAGQLLGREDTDAVAVVQAELQADGVTTLLGNKVERFVGEDGQYRAVLSNGDSIAFDQVFLALGRQANIHGFGLEALDLVITDRGLIEINEFQQTSIPNIYAVGDVSGPYQLTHVAAHQAWYAAVNALFGSVKKFATDYRVIPAVTYTYPELARVGINENEAKQAGLLYQVTKYEIDDLDRAITDGETKGFVKVITAANSDKILGVTIVATHAGELLAEYTLAMKYKLGLNKVLGTIHPYPTLSEANKYVAGNWKRNNSPEKLLSWVEKFHRYMRKS</sequence>
<dbReference type="SUPFAM" id="SSF55424">
    <property type="entry name" value="FAD/NAD-linked reductases, dimerisation (C-terminal) domain"/>
    <property type="match status" value="1"/>
</dbReference>
<evidence type="ECO:0000256" key="1">
    <source>
        <dbReference type="ARBA" id="ARBA00001974"/>
    </source>
</evidence>
<comment type="similarity">
    <text evidence="2 9">Belongs to the class-I pyridine nucleotide-disulfide oxidoreductase family.</text>
</comment>
<keyword evidence="10" id="KW-1133">Transmembrane helix</keyword>
<evidence type="ECO:0000256" key="4">
    <source>
        <dbReference type="ARBA" id="ARBA00022827"/>
    </source>
</evidence>
<reference evidence="15 17" key="1">
    <citation type="submission" date="2016-11" db="EMBL/GenBank/DDBJ databases">
        <authorList>
            <person name="Jaros S."/>
            <person name="Januszkiewicz K."/>
            <person name="Wedrychowicz H."/>
        </authorList>
    </citation>
    <scope>NUCLEOTIDE SEQUENCE [LARGE SCALE GENOMIC DNA]</scope>
    <source>
        <strain evidence="15">NVI 5450</strain>
    </source>
</reference>
<dbReference type="RefSeq" id="WP_045112302.1">
    <property type="nucleotide sequence ID" value="NZ_CAWQZC010000158.1"/>
</dbReference>
<dbReference type="Gene3D" id="3.50.50.60">
    <property type="entry name" value="FAD/NAD(P)-binding domain"/>
    <property type="match status" value="2"/>
</dbReference>
<evidence type="ECO:0000256" key="7">
    <source>
        <dbReference type="ARBA" id="ARBA00023157"/>
    </source>
</evidence>
<dbReference type="Pfam" id="PF02852">
    <property type="entry name" value="Pyr_redox_dim"/>
    <property type="match status" value="1"/>
</dbReference>
<evidence type="ECO:0000256" key="9">
    <source>
        <dbReference type="RuleBase" id="RU003691"/>
    </source>
</evidence>
<gene>
    <name evidence="14" type="ORF">MT2528_2536</name>
    <name evidence="15" type="ORF">NVI5450_2748</name>
</gene>
<dbReference type="GO" id="GO:0050660">
    <property type="term" value="F:flavin adenine dinucleotide binding"/>
    <property type="evidence" value="ECO:0007669"/>
    <property type="project" value="TreeGrafter"/>
</dbReference>
<dbReference type="PROSITE" id="PS00076">
    <property type="entry name" value="PYRIDINE_REDOX_1"/>
    <property type="match status" value="1"/>
</dbReference>
<dbReference type="GeneID" id="61296370"/>
<feature type="transmembrane region" description="Helical" evidence="10">
    <location>
        <begin position="142"/>
        <end position="164"/>
    </location>
</feature>
<dbReference type="PRINTS" id="PR00368">
    <property type="entry name" value="FADPNR"/>
</dbReference>
<evidence type="ECO:0000256" key="5">
    <source>
        <dbReference type="ARBA" id="ARBA00022857"/>
    </source>
</evidence>
<dbReference type="GO" id="GO:0016668">
    <property type="term" value="F:oxidoreductase activity, acting on a sulfur group of donors, NAD(P) as acceptor"/>
    <property type="evidence" value="ECO:0007669"/>
    <property type="project" value="InterPro"/>
</dbReference>
<dbReference type="SUPFAM" id="SSF51905">
    <property type="entry name" value="FAD/NAD(P)-binding domain"/>
    <property type="match status" value="1"/>
</dbReference>
<keyword evidence="8 9" id="KW-0676">Redox-active center</keyword>
<evidence type="ECO:0000256" key="2">
    <source>
        <dbReference type="ARBA" id="ARBA00007532"/>
    </source>
</evidence>
<feature type="transmembrane region" description="Helical" evidence="10">
    <location>
        <begin position="202"/>
        <end position="222"/>
    </location>
</feature>
<dbReference type="EMBL" id="FPLD01000069">
    <property type="protein sequence ID" value="SGZ04155.1"/>
    <property type="molecule type" value="Genomic_DNA"/>
</dbReference>
<organism evidence="15 17">
    <name type="scientific">Moritella viscosa</name>
    <dbReference type="NCBI Taxonomy" id="80854"/>
    <lineage>
        <taxon>Bacteria</taxon>
        <taxon>Pseudomonadati</taxon>
        <taxon>Pseudomonadota</taxon>
        <taxon>Gammaproteobacteria</taxon>
        <taxon>Alteromonadales</taxon>
        <taxon>Moritellaceae</taxon>
        <taxon>Moritella</taxon>
    </lineage>
</organism>
<feature type="transmembrane region" description="Helical" evidence="10">
    <location>
        <begin position="12"/>
        <end position="30"/>
    </location>
</feature>
<dbReference type="PRINTS" id="PR00411">
    <property type="entry name" value="PNDRDTASEI"/>
</dbReference>
<dbReference type="PATRIC" id="fig|80854.5.peg.4655"/>
<feature type="domain" description="Pyridine nucleotide-disulphide oxidoreductase dimerisation" evidence="11">
    <location>
        <begin position="582"/>
        <end position="688"/>
    </location>
</feature>
<evidence type="ECO:0000256" key="8">
    <source>
        <dbReference type="ARBA" id="ARBA00023284"/>
    </source>
</evidence>
<dbReference type="EMBL" id="FPLJ01000056">
    <property type="protein sequence ID" value="SGY93244.1"/>
    <property type="molecule type" value="Genomic_DNA"/>
</dbReference>
<evidence type="ECO:0000259" key="13">
    <source>
        <dbReference type="Pfam" id="PF09335"/>
    </source>
</evidence>
<dbReference type="Pfam" id="PF07992">
    <property type="entry name" value="Pyr_redox_2"/>
    <property type="match status" value="1"/>
</dbReference>
<feature type="transmembrane region" description="Helical" evidence="10">
    <location>
        <begin position="91"/>
        <end position="112"/>
    </location>
</feature>
<evidence type="ECO:0000259" key="12">
    <source>
        <dbReference type="Pfam" id="PF07992"/>
    </source>
</evidence>
<dbReference type="OrthoDB" id="9800167at2"/>
<evidence type="ECO:0000313" key="17">
    <source>
        <dbReference type="Proteomes" id="UP000183794"/>
    </source>
</evidence>
<accession>A0A090IHV3</accession>
<reference evidence="14 16" key="2">
    <citation type="submission" date="2016-11" db="EMBL/GenBank/DDBJ databases">
        <authorList>
            <person name="Klemetsen T."/>
        </authorList>
    </citation>
    <scope>NUCLEOTIDE SEQUENCE [LARGE SCALE GENOMIC DNA]</scope>
    <source>
        <strain evidence="14">MT 2528</strain>
    </source>
</reference>
<keyword evidence="4 9" id="KW-0274">FAD</keyword>
<dbReference type="Pfam" id="PF09335">
    <property type="entry name" value="VTT_dom"/>
    <property type="match status" value="1"/>
</dbReference>
<evidence type="ECO:0000313" key="14">
    <source>
        <dbReference type="EMBL" id="SGY93244.1"/>
    </source>
</evidence>
<evidence type="ECO:0000256" key="6">
    <source>
        <dbReference type="ARBA" id="ARBA00023002"/>
    </source>
</evidence>
<keyword evidence="3 9" id="KW-0285">Flavoprotein</keyword>
<dbReference type="Gene3D" id="3.30.390.30">
    <property type="match status" value="1"/>
</dbReference>
<evidence type="ECO:0000259" key="11">
    <source>
        <dbReference type="Pfam" id="PF02852"/>
    </source>
</evidence>
<dbReference type="STRING" id="80854.MVIS_4393"/>
<dbReference type="InterPro" id="IPR032816">
    <property type="entry name" value="VTT_dom"/>
</dbReference>
<dbReference type="GO" id="GO:0003955">
    <property type="term" value="F:NAD(P)H dehydrogenase (quinone) activity"/>
    <property type="evidence" value="ECO:0007669"/>
    <property type="project" value="TreeGrafter"/>
</dbReference>
<dbReference type="GO" id="GO:0005886">
    <property type="term" value="C:plasma membrane"/>
    <property type="evidence" value="ECO:0007669"/>
    <property type="project" value="UniProtKB-ARBA"/>
</dbReference>
<keyword evidence="6 9" id="KW-0560">Oxidoreductase</keyword>
<keyword evidence="5" id="KW-0521">NADP</keyword>
<dbReference type="FunFam" id="3.30.390.30:FF:000001">
    <property type="entry name" value="Dihydrolipoyl dehydrogenase"/>
    <property type="match status" value="1"/>
</dbReference>
<dbReference type="InterPro" id="IPR023753">
    <property type="entry name" value="FAD/NAD-binding_dom"/>
</dbReference>
<feature type="transmembrane region" description="Helical" evidence="10">
    <location>
        <begin position="243"/>
        <end position="265"/>
    </location>
</feature>
<keyword evidence="10" id="KW-0812">Transmembrane</keyword>
<dbReference type="InterPro" id="IPR012999">
    <property type="entry name" value="Pyr_OxRdtase_I_AS"/>
</dbReference>
<keyword evidence="7" id="KW-1015">Disulfide bond</keyword>
<dbReference type="Proteomes" id="UP000182660">
    <property type="component" value="Unassembled WGS sequence"/>
</dbReference>